<dbReference type="EMBL" id="JAEQNB010000009">
    <property type="protein sequence ID" value="MBL0389183.1"/>
    <property type="molecule type" value="Genomic_DNA"/>
</dbReference>
<dbReference type="NCBIfam" id="TIGR01741">
    <property type="entry name" value="staph_tand_hypo"/>
    <property type="match status" value="1"/>
</dbReference>
<organism evidence="1 2">
    <name type="scientific">Tumebacillus amylolyticus</name>
    <dbReference type="NCBI Taxonomy" id="2801339"/>
    <lineage>
        <taxon>Bacteria</taxon>
        <taxon>Bacillati</taxon>
        <taxon>Bacillota</taxon>
        <taxon>Bacilli</taxon>
        <taxon>Bacillales</taxon>
        <taxon>Alicyclobacillaceae</taxon>
        <taxon>Tumebacillus</taxon>
    </lineage>
</organism>
<dbReference type="InterPro" id="IPR006728">
    <property type="entry name" value="YezG-like"/>
</dbReference>
<dbReference type="Proteomes" id="UP000602284">
    <property type="component" value="Unassembled WGS sequence"/>
</dbReference>
<evidence type="ECO:0000313" key="2">
    <source>
        <dbReference type="Proteomes" id="UP000602284"/>
    </source>
</evidence>
<accession>A0ABS1JFX3</accession>
<dbReference type="SUPFAM" id="SSF160424">
    <property type="entry name" value="BH3703-like"/>
    <property type="match status" value="1"/>
</dbReference>
<proteinExistence type="predicted"/>
<dbReference type="RefSeq" id="WP_201638186.1">
    <property type="nucleotide sequence ID" value="NZ_JAEQNB010000009.1"/>
</dbReference>
<dbReference type="Pfam" id="PF04634">
    <property type="entry name" value="YezG-like"/>
    <property type="match status" value="1"/>
</dbReference>
<evidence type="ECO:0000313" key="1">
    <source>
        <dbReference type="EMBL" id="MBL0389183.1"/>
    </source>
</evidence>
<dbReference type="InterPro" id="IPR036170">
    <property type="entry name" value="YezG-like_sf"/>
</dbReference>
<comment type="caution">
    <text evidence="1">The sequence shown here is derived from an EMBL/GenBank/DDBJ whole genome shotgun (WGS) entry which is preliminary data.</text>
</comment>
<sequence>METKRMGDLYQTIAEKLNEIVPGEWCKIVLCAEIIPNDSSEVYFYFDTPQNPEFVYSHYIPQIYGVSNRIYKDLLIEMHKLFEELQREFQQHNNDVWYGLTLVLESTGKFKIEYDYDNPLISELNSSQRQYVWQYKNLGILPKSKANRKFLEEYLKNHDETQK</sequence>
<protein>
    <submittedName>
        <fullName evidence="1">Antitoxin YezG family protein</fullName>
    </submittedName>
</protein>
<reference evidence="1 2" key="1">
    <citation type="submission" date="2021-01" db="EMBL/GenBank/DDBJ databases">
        <title>Tumebacillus sp. strain ITR2 16S ribosomal RNA gene Genome sequencing and assembly.</title>
        <authorList>
            <person name="Kang M."/>
        </authorList>
    </citation>
    <scope>NUCLEOTIDE SEQUENCE [LARGE SCALE GENOMIC DNA]</scope>
    <source>
        <strain evidence="1 2">ITR2</strain>
    </source>
</reference>
<dbReference type="Gene3D" id="3.30.500.20">
    <property type="entry name" value="BH3703-like domains"/>
    <property type="match status" value="1"/>
</dbReference>
<gene>
    <name evidence="1" type="ORF">JJB07_21555</name>
</gene>
<keyword evidence="2" id="KW-1185">Reference proteome</keyword>
<name>A0ABS1JFX3_9BACL</name>